<evidence type="ECO:0000313" key="5">
    <source>
        <dbReference type="EMBL" id="OEU23165.1"/>
    </source>
</evidence>
<keyword evidence="6" id="KW-1185">Reference proteome</keyword>
<dbReference type="GO" id="GO:0032259">
    <property type="term" value="P:methylation"/>
    <property type="evidence" value="ECO:0007669"/>
    <property type="project" value="UniProtKB-KW"/>
</dbReference>
<dbReference type="PANTHER" id="PTHR10259:SF11">
    <property type="entry name" value="THIOPURINE S-METHYLTRANSFERASE"/>
    <property type="match status" value="1"/>
</dbReference>
<proteinExistence type="predicted"/>
<organism evidence="5 6">
    <name type="scientific">Fragilariopsis cylindrus CCMP1102</name>
    <dbReference type="NCBI Taxonomy" id="635003"/>
    <lineage>
        <taxon>Eukaryota</taxon>
        <taxon>Sar</taxon>
        <taxon>Stramenopiles</taxon>
        <taxon>Ochrophyta</taxon>
        <taxon>Bacillariophyta</taxon>
        <taxon>Bacillariophyceae</taxon>
        <taxon>Bacillariophycidae</taxon>
        <taxon>Bacillariales</taxon>
        <taxon>Bacillariaceae</taxon>
        <taxon>Fragilariopsis</taxon>
    </lineage>
</organism>
<feature type="compositionally biased region" description="Low complexity" evidence="4">
    <location>
        <begin position="1"/>
        <end position="20"/>
    </location>
</feature>
<dbReference type="InterPro" id="IPR029063">
    <property type="entry name" value="SAM-dependent_MTases_sf"/>
</dbReference>
<dbReference type="KEGG" id="fcy:FRACYDRAFT_179170"/>
<dbReference type="OrthoDB" id="276151at2759"/>
<dbReference type="AlphaFoldDB" id="A0A1E7FYE5"/>
<evidence type="ECO:0000256" key="2">
    <source>
        <dbReference type="ARBA" id="ARBA00022679"/>
    </source>
</evidence>
<evidence type="ECO:0000256" key="4">
    <source>
        <dbReference type="SAM" id="MobiDB-lite"/>
    </source>
</evidence>
<dbReference type="GO" id="GO:0008119">
    <property type="term" value="F:thiopurine S-methyltransferase activity"/>
    <property type="evidence" value="ECO:0007669"/>
    <property type="project" value="TreeGrafter"/>
</dbReference>
<keyword evidence="2 5" id="KW-0808">Transferase</keyword>
<evidence type="ECO:0000313" key="6">
    <source>
        <dbReference type="Proteomes" id="UP000095751"/>
    </source>
</evidence>
<dbReference type="Gene3D" id="3.40.50.150">
    <property type="entry name" value="Vaccinia Virus protein VP39"/>
    <property type="match status" value="1"/>
</dbReference>
<dbReference type="PANTHER" id="PTHR10259">
    <property type="entry name" value="THIOPURINE S-METHYLTRANSFERASE"/>
    <property type="match status" value="1"/>
</dbReference>
<keyword evidence="1 5" id="KW-0489">Methyltransferase</keyword>
<dbReference type="InParanoid" id="A0A1E7FYE5"/>
<protein>
    <submittedName>
        <fullName evidence="5">Thiopurine S-methyltransferase</fullName>
    </submittedName>
</protein>
<accession>A0A1E7FYE5</accession>
<evidence type="ECO:0000256" key="3">
    <source>
        <dbReference type="ARBA" id="ARBA00022691"/>
    </source>
</evidence>
<keyword evidence="3" id="KW-0949">S-adenosyl-L-methionine</keyword>
<name>A0A1E7FYE5_9STRA</name>
<sequence length="319" mass="36191">MGEDVNTISNNISSNNNNTNNKDDDNCETSNENLKPWYQRWDSQRIGFHLKDVNPIIVKYLPELLKTTSTTCNCKQIQHRRIFVPLCGKAIDMAYLASSSSSSSSSLSPSVQLEVVGLEGIRVALEEFIQEHPNLNIKPIITTNNNANDENSTHRSKKLEQFVGDNITLLKGDYFDLLEEEDSSSASIIGRFDYIYDRGSMVAIEPQLRTSYVKILKSLLKPGGKIILVTLERISTSNNIEATKKGPPYSIDENNVREMFSCDEHNNNNDNNDNNDNWIESSITLLEETDQLVLVPEDKLRYPDLDQLLEAVYLIQRKK</sequence>
<dbReference type="SUPFAM" id="SSF53335">
    <property type="entry name" value="S-adenosyl-L-methionine-dependent methyltransferases"/>
    <property type="match status" value="1"/>
</dbReference>
<gene>
    <name evidence="5" type="ORF">FRACYDRAFT_179170</name>
</gene>
<dbReference type="InterPro" id="IPR008854">
    <property type="entry name" value="TPMT"/>
</dbReference>
<reference evidence="5 6" key="1">
    <citation type="submission" date="2016-09" db="EMBL/GenBank/DDBJ databases">
        <title>Extensive genetic diversity and differential bi-allelic expression allows diatom success in the polar Southern Ocean.</title>
        <authorList>
            <consortium name="DOE Joint Genome Institute"/>
            <person name="Mock T."/>
            <person name="Otillar R.P."/>
            <person name="Strauss J."/>
            <person name="Dupont C."/>
            <person name="Frickenhaus S."/>
            <person name="Maumus F."/>
            <person name="Mcmullan M."/>
            <person name="Sanges R."/>
            <person name="Schmutz J."/>
            <person name="Toseland A."/>
            <person name="Valas R."/>
            <person name="Veluchamy A."/>
            <person name="Ward B.J."/>
            <person name="Allen A."/>
            <person name="Barry K."/>
            <person name="Falciatore A."/>
            <person name="Ferrante M."/>
            <person name="Fortunato A.E."/>
            <person name="Gloeckner G."/>
            <person name="Gruber A."/>
            <person name="Hipkin R."/>
            <person name="Janech M."/>
            <person name="Kroth P."/>
            <person name="Leese F."/>
            <person name="Lindquist E."/>
            <person name="Lyon B.R."/>
            <person name="Martin J."/>
            <person name="Mayer C."/>
            <person name="Parker M."/>
            <person name="Quesneville H."/>
            <person name="Raymond J."/>
            <person name="Uhlig C."/>
            <person name="Valentin K.U."/>
            <person name="Worden A.Z."/>
            <person name="Armbrust E.V."/>
            <person name="Bowler C."/>
            <person name="Green B."/>
            <person name="Moulton V."/>
            <person name="Van Oosterhout C."/>
            <person name="Grigoriev I."/>
        </authorList>
    </citation>
    <scope>NUCLEOTIDE SEQUENCE [LARGE SCALE GENOMIC DNA]</scope>
    <source>
        <strain evidence="5 6">CCMP1102</strain>
    </source>
</reference>
<dbReference type="Proteomes" id="UP000095751">
    <property type="component" value="Unassembled WGS sequence"/>
</dbReference>
<dbReference type="Pfam" id="PF05724">
    <property type="entry name" value="TPMT"/>
    <property type="match status" value="1"/>
</dbReference>
<feature type="region of interest" description="Disordered" evidence="4">
    <location>
        <begin position="1"/>
        <end position="28"/>
    </location>
</feature>
<dbReference type="CDD" id="cd02440">
    <property type="entry name" value="AdoMet_MTases"/>
    <property type="match status" value="1"/>
</dbReference>
<dbReference type="PROSITE" id="PS51585">
    <property type="entry name" value="SAM_MT_TPMT"/>
    <property type="match status" value="1"/>
</dbReference>
<dbReference type="EMBL" id="KV784353">
    <property type="protein sequence ID" value="OEU23165.1"/>
    <property type="molecule type" value="Genomic_DNA"/>
</dbReference>
<evidence type="ECO:0000256" key="1">
    <source>
        <dbReference type="ARBA" id="ARBA00022603"/>
    </source>
</evidence>